<dbReference type="EMBL" id="JOMC01000025">
    <property type="protein sequence ID" value="KIA75932.1"/>
    <property type="molecule type" value="Genomic_DNA"/>
</dbReference>
<keyword evidence="2 6" id="KW-0812">Transmembrane</keyword>
<evidence type="ECO:0000256" key="1">
    <source>
        <dbReference type="ARBA" id="ARBA00004141"/>
    </source>
</evidence>
<dbReference type="InterPro" id="IPR004752">
    <property type="entry name" value="AmpG_permease/AT-1"/>
</dbReference>
<dbReference type="PANTHER" id="PTHR12778">
    <property type="entry name" value="SOLUTE CARRIER FAMILY 33 ACETYL-COA TRANSPORTER -RELATED"/>
    <property type="match status" value="1"/>
</dbReference>
<name>A0A0C1E315_ASPUT</name>
<feature type="compositionally biased region" description="Polar residues" evidence="5">
    <location>
        <begin position="129"/>
        <end position="138"/>
    </location>
</feature>
<dbReference type="Pfam" id="PF13000">
    <property type="entry name" value="Acatn"/>
    <property type="match status" value="2"/>
</dbReference>
<evidence type="ECO:0000313" key="7">
    <source>
        <dbReference type="EMBL" id="KIA75932.1"/>
    </source>
</evidence>
<dbReference type="Gene3D" id="1.20.1250.20">
    <property type="entry name" value="MFS general substrate transporter like domains"/>
    <property type="match status" value="1"/>
</dbReference>
<protein>
    <recommendedName>
        <fullName evidence="9">Acetyl coenzyme A transporter</fullName>
    </recommendedName>
</protein>
<feature type="region of interest" description="Disordered" evidence="5">
    <location>
        <begin position="1"/>
        <end position="165"/>
    </location>
</feature>
<accession>A0A0C1E315</accession>
<dbReference type="FunFam" id="1.20.1250.20:FF:000289">
    <property type="entry name" value="Acetyl-coenzyme A transporter 1"/>
    <property type="match status" value="1"/>
</dbReference>
<evidence type="ECO:0000256" key="3">
    <source>
        <dbReference type="ARBA" id="ARBA00022989"/>
    </source>
</evidence>
<feature type="transmembrane region" description="Helical" evidence="6">
    <location>
        <begin position="534"/>
        <end position="556"/>
    </location>
</feature>
<dbReference type="InterPro" id="IPR036259">
    <property type="entry name" value="MFS_trans_sf"/>
</dbReference>
<dbReference type="GO" id="GO:0035348">
    <property type="term" value="P:acetyl-CoA transmembrane transport"/>
    <property type="evidence" value="ECO:0007669"/>
    <property type="project" value="InterPro"/>
</dbReference>
<feature type="transmembrane region" description="Helical" evidence="6">
    <location>
        <begin position="667"/>
        <end position="686"/>
    </location>
</feature>
<sequence length="708" mass="78203">MSNSSQDSPANPPSLRRPSFPSSASPSLHVQTPYNSRHPHTSPDTDEVELETLACSSRDKQEHQHTFHSLEPGHQLSNSLSASESDASHSDSDPGTRLLGDAPSSSSRRGRSFQMKRKNHTVSKRRSKPTLSVATGQNGHALEEMNSNIEMRKRDTSAESTSSARADRFMSRTSFSLDQDPPITPQTPGLANTSFADLPTSDKRNFLLLCLLYFLQGIPMGLATGSVPFLLKPYLSYGQIGVFSLASYPYSLKLLWSPIVDAVWSRRFGRRKSWITPIQVIAGLAMIYLGRHIEDMMKEAGANGGAGVWNFTYWWFLLVFFCATQDIAVDGWAITLMSPPNISYASTAQTVGLTAGHFLSYTVFLAFNSKDFANRWFRATPAETGLLSLGTYLTIWGWAYLIVTTCLAIMKKEDQVSEKDSISAVYRSMWRVLKLKNVQTIIIVHLIAKIGFQANDGVTSLKLLDKGFGQDNMALVVLIDFPFEIGLGYYAGKWSTEYTPMRLWCWAFVGRLAAAVLAQFTVMIYPSASDVPAWYLLTVIVEHVVSTFMNTVMFVAVSAFHARISDPAIGGTYMTMLATYVPPLFSHLKHTNPLLSVSNLGGTFPRYFILKLVDMLTSATCIPPTSKPAADTLKGDLVTSSFSCALEQDKARCLDGGGTCNVTRDGYYMTNILCVIVGTVTFIMFIKPAVLKLQSLPLRAWRLSPGRD</sequence>
<dbReference type="Proteomes" id="UP000053475">
    <property type="component" value="Unassembled WGS sequence"/>
</dbReference>
<reference evidence="7 8" key="1">
    <citation type="submission" date="2014-11" db="EMBL/GenBank/DDBJ databases">
        <title>Genomics derived discovery of secondary metabolites biosynthetic gene clusters in Aspergillus ustus.</title>
        <authorList>
            <person name="Pi B."/>
            <person name="Dai F."/>
            <person name="Song X."/>
            <person name="Zhu C."/>
            <person name="Li H."/>
            <person name="Yu D."/>
        </authorList>
    </citation>
    <scope>NUCLEOTIDE SEQUENCE [LARGE SCALE GENOMIC DNA]</scope>
    <source>
        <strain evidence="7 8">3.3904</strain>
    </source>
</reference>
<feature type="transmembrane region" description="Helical" evidence="6">
    <location>
        <begin position="273"/>
        <end position="293"/>
    </location>
</feature>
<keyword evidence="4 6" id="KW-0472">Membrane</keyword>
<feature type="transmembrane region" description="Helical" evidence="6">
    <location>
        <begin position="206"/>
        <end position="228"/>
    </location>
</feature>
<evidence type="ECO:0000256" key="6">
    <source>
        <dbReference type="SAM" id="Phobius"/>
    </source>
</evidence>
<keyword evidence="3 6" id="KW-1133">Transmembrane helix</keyword>
<evidence type="ECO:0008006" key="9">
    <source>
        <dbReference type="Google" id="ProtNLM"/>
    </source>
</evidence>
<dbReference type="GO" id="GO:0008521">
    <property type="term" value="F:acetyl-CoA transmembrane transporter activity"/>
    <property type="evidence" value="ECO:0007669"/>
    <property type="project" value="InterPro"/>
</dbReference>
<feature type="transmembrane region" description="Helical" evidence="6">
    <location>
        <begin position="234"/>
        <end position="252"/>
    </location>
</feature>
<comment type="caution">
    <text evidence="7">The sequence shown here is derived from an EMBL/GenBank/DDBJ whole genome shotgun (WGS) entry which is preliminary data.</text>
</comment>
<feature type="transmembrane region" description="Helical" evidence="6">
    <location>
        <begin position="387"/>
        <end position="410"/>
    </location>
</feature>
<evidence type="ECO:0000256" key="4">
    <source>
        <dbReference type="ARBA" id="ARBA00023136"/>
    </source>
</evidence>
<gene>
    <name evidence="7" type="ORF">HK57_00294</name>
</gene>
<dbReference type="GO" id="GO:0016020">
    <property type="term" value="C:membrane"/>
    <property type="evidence" value="ECO:0007669"/>
    <property type="project" value="UniProtKB-SubCell"/>
</dbReference>
<dbReference type="InterPro" id="IPR024371">
    <property type="entry name" value="AcetylCoA_trans_1-like"/>
</dbReference>
<evidence type="ECO:0000256" key="5">
    <source>
        <dbReference type="SAM" id="MobiDB-lite"/>
    </source>
</evidence>
<feature type="transmembrane region" description="Helical" evidence="6">
    <location>
        <begin position="313"/>
        <end position="336"/>
    </location>
</feature>
<feature type="transmembrane region" description="Helical" evidence="6">
    <location>
        <begin position="348"/>
        <end position="367"/>
    </location>
</feature>
<feature type="compositionally biased region" description="Basic residues" evidence="5">
    <location>
        <begin position="108"/>
        <end position="128"/>
    </location>
</feature>
<feature type="transmembrane region" description="Helical" evidence="6">
    <location>
        <begin position="503"/>
        <end position="528"/>
    </location>
</feature>
<feature type="compositionally biased region" description="Low complexity" evidence="5">
    <location>
        <begin position="13"/>
        <end position="28"/>
    </location>
</feature>
<dbReference type="AlphaFoldDB" id="A0A0C1E315"/>
<comment type="subcellular location">
    <subcellularLocation>
        <location evidence="1">Membrane</location>
        <topology evidence="1">Multi-pass membrane protein</topology>
    </subcellularLocation>
</comment>
<dbReference type="SUPFAM" id="SSF103473">
    <property type="entry name" value="MFS general substrate transporter"/>
    <property type="match status" value="1"/>
</dbReference>
<dbReference type="PANTHER" id="PTHR12778:SF9">
    <property type="entry name" value="ACETYL-COENZYME A TRANSPORTER 1"/>
    <property type="match status" value="1"/>
</dbReference>
<evidence type="ECO:0000256" key="2">
    <source>
        <dbReference type="ARBA" id="ARBA00022692"/>
    </source>
</evidence>
<evidence type="ECO:0000313" key="8">
    <source>
        <dbReference type="Proteomes" id="UP000053475"/>
    </source>
</evidence>
<keyword evidence="8" id="KW-1185">Reference proteome</keyword>
<organism evidence="7 8">
    <name type="scientific">Aspergillus ustus</name>
    <dbReference type="NCBI Taxonomy" id="40382"/>
    <lineage>
        <taxon>Eukaryota</taxon>
        <taxon>Fungi</taxon>
        <taxon>Dikarya</taxon>
        <taxon>Ascomycota</taxon>
        <taxon>Pezizomycotina</taxon>
        <taxon>Eurotiomycetes</taxon>
        <taxon>Eurotiomycetidae</taxon>
        <taxon>Eurotiales</taxon>
        <taxon>Aspergillaceae</taxon>
        <taxon>Aspergillus</taxon>
        <taxon>Aspergillus subgen. Nidulantes</taxon>
    </lineage>
</organism>
<proteinExistence type="predicted"/>
<feature type="compositionally biased region" description="Low complexity" evidence="5">
    <location>
        <begin position="76"/>
        <end position="85"/>
    </location>
</feature>